<feature type="compositionally biased region" description="Polar residues" evidence="1">
    <location>
        <begin position="67"/>
        <end position="76"/>
    </location>
</feature>
<feature type="transmembrane region" description="Helical" evidence="2">
    <location>
        <begin position="96"/>
        <end position="116"/>
    </location>
</feature>
<evidence type="ECO:0000256" key="2">
    <source>
        <dbReference type="SAM" id="Phobius"/>
    </source>
</evidence>
<protein>
    <submittedName>
        <fullName evidence="3">Uncharacterized protein</fullName>
    </submittedName>
</protein>
<keyword evidence="2" id="KW-0812">Transmembrane</keyword>
<dbReference type="EMBL" id="HBUF01143051">
    <property type="protein sequence ID" value="CAG6646681.1"/>
    <property type="molecule type" value="Transcribed_RNA"/>
</dbReference>
<name>A0A8D8RAF7_9HEMI</name>
<feature type="region of interest" description="Disordered" evidence="1">
    <location>
        <begin position="58"/>
        <end position="84"/>
    </location>
</feature>
<evidence type="ECO:0000313" key="3">
    <source>
        <dbReference type="EMBL" id="CAG6646681.1"/>
    </source>
</evidence>
<keyword evidence="2" id="KW-0472">Membrane</keyword>
<dbReference type="AlphaFoldDB" id="A0A8D8RAF7"/>
<sequence length="117" mass="13739">MSINQTIQTYEITNFKKVNHLSVRANENFESNLKLISSLPKGTYHSKIRLLKRFGREPKAKKRMSTKFFSTQQTKNEPLRNNGPKTKFSSANVSEFLFDLFVCFFFVNITQKYILFT</sequence>
<reference evidence="3" key="1">
    <citation type="submission" date="2021-05" db="EMBL/GenBank/DDBJ databases">
        <authorList>
            <person name="Alioto T."/>
            <person name="Alioto T."/>
            <person name="Gomez Garrido J."/>
        </authorList>
    </citation>
    <scope>NUCLEOTIDE SEQUENCE</scope>
</reference>
<evidence type="ECO:0000256" key="1">
    <source>
        <dbReference type="SAM" id="MobiDB-lite"/>
    </source>
</evidence>
<organism evidence="3">
    <name type="scientific">Cacopsylla melanoneura</name>
    <dbReference type="NCBI Taxonomy" id="428564"/>
    <lineage>
        <taxon>Eukaryota</taxon>
        <taxon>Metazoa</taxon>
        <taxon>Ecdysozoa</taxon>
        <taxon>Arthropoda</taxon>
        <taxon>Hexapoda</taxon>
        <taxon>Insecta</taxon>
        <taxon>Pterygota</taxon>
        <taxon>Neoptera</taxon>
        <taxon>Paraneoptera</taxon>
        <taxon>Hemiptera</taxon>
        <taxon>Sternorrhyncha</taxon>
        <taxon>Psylloidea</taxon>
        <taxon>Psyllidae</taxon>
        <taxon>Psyllinae</taxon>
        <taxon>Cacopsylla</taxon>
    </lineage>
</organism>
<keyword evidence="2" id="KW-1133">Transmembrane helix</keyword>
<accession>A0A8D8RAF7</accession>
<proteinExistence type="predicted"/>